<dbReference type="Proteomes" id="UP001552427">
    <property type="component" value="Unassembled WGS sequence"/>
</dbReference>
<evidence type="ECO:0000259" key="4">
    <source>
        <dbReference type="SMART" id="SM00421"/>
    </source>
</evidence>
<dbReference type="PANTHER" id="PTHR44688:SF16">
    <property type="entry name" value="DNA-BINDING TRANSCRIPTIONAL ACTIVATOR DEVR_DOSR"/>
    <property type="match status" value="1"/>
</dbReference>
<dbReference type="RefSeq" id="WP_364455314.1">
    <property type="nucleotide sequence ID" value="NZ_JBFARM010000008.1"/>
</dbReference>
<evidence type="ECO:0000313" key="6">
    <source>
        <dbReference type="Proteomes" id="UP001552427"/>
    </source>
</evidence>
<dbReference type="InterPro" id="IPR016032">
    <property type="entry name" value="Sig_transdc_resp-reg_C-effctor"/>
</dbReference>
<evidence type="ECO:0000256" key="3">
    <source>
        <dbReference type="ARBA" id="ARBA00023163"/>
    </source>
</evidence>
<dbReference type="PANTHER" id="PTHR44688">
    <property type="entry name" value="DNA-BINDING TRANSCRIPTIONAL ACTIVATOR DEVR_DOSR"/>
    <property type="match status" value="1"/>
</dbReference>
<dbReference type="Pfam" id="PF00196">
    <property type="entry name" value="GerE"/>
    <property type="match status" value="1"/>
</dbReference>
<proteinExistence type="predicted"/>
<dbReference type="PRINTS" id="PR00038">
    <property type="entry name" value="HTHLUXR"/>
</dbReference>
<evidence type="ECO:0000256" key="2">
    <source>
        <dbReference type="ARBA" id="ARBA00023125"/>
    </source>
</evidence>
<evidence type="ECO:0000313" key="5">
    <source>
        <dbReference type="EMBL" id="MEV4289330.1"/>
    </source>
</evidence>
<keyword evidence="6" id="KW-1185">Reference proteome</keyword>
<comment type="caution">
    <text evidence="5">The sequence shown here is derived from an EMBL/GenBank/DDBJ whole genome shotgun (WGS) entry which is preliminary data.</text>
</comment>
<organism evidence="5 6">
    <name type="scientific">Nonomuraea bangladeshensis</name>
    <dbReference type="NCBI Taxonomy" id="404385"/>
    <lineage>
        <taxon>Bacteria</taxon>
        <taxon>Bacillati</taxon>
        <taxon>Actinomycetota</taxon>
        <taxon>Actinomycetes</taxon>
        <taxon>Streptosporangiales</taxon>
        <taxon>Streptosporangiaceae</taxon>
        <taxon>Nonomuraea</taxon>
    </lineage>
</organism>
<dbReference type="InterPro" id="IPR000792">
    <property type="entry name" value="Tscrpt_reg_LuxR_C"/>
</dbReference>
<dbReference type="SUPFAM" id="SSF46894">
    <property type="entry name" value="C-terminal effector domain of the bipartite response regulators"/>
    <property type="match status" value="1"/>
</dbReference>
<gene>
    <name evidence="5" type="ORF">AB0K40_27845</name>
</gene>
<dbReference type="InterPro" id="IPR036388">
    <property type="entry name" value="WH-like_DNA-bd_sf"/>
</dbReference>
<dbReference type="EMBL" id="JBFARM010000008">
    <property type="protein sequence ID" value="MEV4289330.1"/>
    <property type="molecule type" value="Genomic_DNA"/>
</dbReference>
<dbReference type="Gene3D" id="1.10.10.10">
    <property type="entry name" value="Winged helix-like DNA-binding domain superfamily/Winged helix DNA-binding domain"/>
    <property type="match status" value="1"/>
</dbReference>
<protein>
    <submittedName>
        <fullName evidence="5">Helix-turn-helix transcriptional regulator</fullName>
    </submittedName>
</protein>
<feature type="domain" description="HTH luxR-type" evidence="4">
    <location>
        <begin position="41"/>
        <end position="98"/>
    </location>
</feature>
<keyword evidence="1" id="KW-0805">Transcription regulation</keyword>
<dbReference type="SMART" id="SM00421">
    <property type="entry name" value="HTH_LUXR"/>
    <property type="match status" value="1"/>
</dbReference>
<keyword evidence="3" id="KW-0804">Transcription</keyword>
<name>A0ABV3HAZ3_9ACTN</name>
<sequence>MIRGVGVWTLVQRGWAEQAARVLLRVEHGLRALALGQAAREAGLTVLEMQIIRLVAGGAITKQVTVLLYLSPHTISTHLRHAFTELRISSRIELTRLVVGHEAACHN</sequence>
<reference evidence="5 6" key="1">
    <citation type="submission" date="2024-06" db="EMBL/GenBank/DDBJ databases">
        <title>The Natural Products Discovery Center: Release of the First 8490 Sequenced Strains for Exploring Actinobacteria Biosynthetic Diversity.</title>
        <authorList>
            <person name="Kalkreuter E."/>
            <person name="Kautsar S.A."/>
            <person name="Yang D."/>
            <person name="Bader C.D."/>
            <person name="Teijaro C.N."/>
            <person name="Fluegel L."/>
            <person name="Davis C.M."/>
            <person name="Simpson J.R."/>
            <person name="Lauterbach L."/>
            <person name="Steele A.D."/>
            <person name="Gui C."/>
            <person name="Meng S."/>
            <person name="Li G."/>
            <person name="Viehrig K."/>
            <person name="Ye F."/>
            <person name="Su P."/>
            <person name="Kiefer A.F."/>
            <person name="Nichols A."/>
            <person name="Cepeda A.J."/>
            <person name="Yan W."/>
            <person name="Fan B."/>
            <person name="Jiang Y."/>
            <person name="Adhikari A."/>
            <person name="Zheng C.-J."/>
            <person name="Schuster L."/>
            <person name="Cowan T.M."/>
            <person name="Smanski M.J."/>
            <person name="Chevrette M.G."/>
            <person name="De Carvalho L.P.S."/>
            <person name="Shen B."/>
        </authorList>
    </citation>
    <scope>NUCLEOTIDE SEQUENCE [LARGE SCALE GENOMIC DNA]</scope>
    <source>
        <strain evidence="5 6">NPDC049574</strain>
    </source>
</reference>
<evidence type="ECO:0000256" key="1">
    <source>
        <dbReference type="ARBA" id="ARBA00023015"/>
    </source>
</evidence>
<keyword evidence="2" id="KW-0238">DNA-binding</keyword>
<accession>A0ABV3HAZ3</accession>